<reference evidence="6" key="1">
    <citation type="submission" date="2025-08" db="UniProtKB">
        <authorList>
            <consortium name="RefSeq"/>
        </authorList>
    </citation>
    <scope>IDENTIFICATION</scope>
    <source>
        <tissue evidence="6">Young leaves</tissue>
    </source>
</reference>
<dbReference type="Proteomes" id="UP000228380">
    <property type="component" value="Unplaced"/>
</dbReference>
<organism evidence="5 6">
    <name type="scientific">Phoenix dactylifera</name>
    <name type="common">Date palm</name>
    <dbReference type="NCBI Taxonomy" id="42345"/>
    <lineage>
        <taxon>Eukaryota</taxon>
        <taxon>Viridiplantae</taxon>
        <taxon>Streptophyta</taxon>
        <taxon>Embryophyta</taxon>
        <taxon>Tracheophyta</taxon>
        <taxon>Spermatophyta</taxon>
        <taxon>Magnoliopsida</taxon>
        <taxon>Liliopsida</taxon>
        <taxon>Arecaceae</taxon>
        <taxon>Coryphoideae</taxon>
        <taxon>Phoeniceae</taxon>
        <taxon>Phoenix</taxon>
    </lineage>
</organism>
<name>A0A8B7CLY8_PHODC</name>
<dbReference type="KEGG" id="pda:103716001"/>
<proteinExistence type="inferred from homology"/>
<dbReference type="RefSeq" id="XP_008802044.1">
    <property type="nucleotide sequence ID" value="XM_008803822.4"/>
</dbReference>
<evidence type="ECO:0000256" key="4">
    <source>
        <dbReference type="SAM" id="Phobius"/>
    </source>
</evidence>
<feature type="transmembrane region" description="Helical" evidence="4">
    <location>
        <begin position="175"/>
        <end position="198"/>
    </location>
</feature>
<evidence type="ECO:0000256" key="2">
    <source>
        <dbReference type="ARBA" id="ARBA00011513"/>
    </source>
</evidence>
<sequence length="336" mass="37821">MQQWRPENAAMTFDEVSMERSKSFVKALQELKNLRPQLYSAAEYCEKSYLHNEQKQMVLDNLKDYAVQAIVNAVDHLGTVAYKLTDLFEQQTLDVSTAELKISCLNQQILTCQTYTDKEGLRQQRMFTNTARHHKHYILPDSVSRRMQSCSQLQIDANLIHVQAKPRPDPPGAGYLHLMLFQLFLLCLSIYLCIHALYHVDWLKGSPASKTLSWLLASETNSASDGAPREVSGTGDAKAPKITSEVFHLLNAEDAAAPMPLSTHLRSASSNPTSYTALHSFGIRDPVEPSKPLITFRSFDNPGRLQIYRPPVRSKSLLSAFFAKNKSLKPRKASVL</sequence>
<dbReference type="AlphaFoldDB" id="A0A8B7CLY8"/>
<evidence type="ECO:0000256" key="1">
    <source>
        <dbReference type="ARBA" id="ARBA00010020"/>
    </source>
</evidence>
<dbReference type="PANTHER" id="PTHR10460">
    <property type="entry name" value="ABL INTERACTOR FAMILY MEMBER"/>
    <property type="match status" value="1"/>
</dbReference>
<keyword evidence="4" id="KW-1133">Transmembrane helix</keyword>
<evidence type="ECO:0000313" key="5">
    <source>
        <dbReference type="Proteomes" id="UP000228380"/>
    </source>
</evidence>
<keyword evidence="4" id="KW-0472">Membrane</keyword>
<keyword evidence="4" id="KW-0812">Transmembrane</keyword>
<keyword evidence="5" id="KW-1185">Reference proteome</keyword>
<dbReference type="OrthoDB" id="5971719at2759"/>
<dbReference type="GeneID" id="103716001"/>
<comment type="similarity">
    <text evidence="1">Belongs to the ABI family.</text>
</comment>
<evidence type="ECO:0000313" key="6">
    <source>
        <dbReference type="RefSeq" id="XP_008802044.1"/>
    </source>
</evidence>
<comment type="subunit">
    <text evidence="2">Binds SCAR.</text>
</comment>
<evidence type="ECO:0000256" key="3">
    <source>
        <dbReference type="ARBA" id="ARBA00025223"/>
    </source>
</evidence>
<gene>
    <name evidence="6" type="primary">LOC103716001</name>
</gene>
<protein>
    <submittedName>
        <fullName evidence="6">Probable protein ABIL1 isoform X1</fullName>
    </submittedName>
</protein>
<dbReference type="Gene3D" id="6.10.140.1620">
    <property type="match status" value="1"/>
</dbReference>
<accession>A0A8B7CLY8</accession>
<dbReference type="PANTHER" id="PTHR10460:SF0">
    <property type="entry name" value="ABELSON INTERACTING PROTEIN, ISOFORM D"/>
    <property type="match status" value="1"/>
</dbReference>
<comment type="function">
    <text evidence="3">Involved in regulation of actin and microtubule organization. Part of a WAVE complex that activates the Arp2/3 complex.</text>
</comment>
<dbReference type="InterPro" id="IPR028457">
    <property type="entry name" value="ABI"/>
</dbReference>